<dbReference type="Proteomes" id="UP001357223">
    <property type="component" value="Chromosome"/>
</dbReference>
<evidence type="ECO:0000313" key="2">
    <source>
        <dbReference type="Proteomes" id="UP001357223"/>
    </source>
</evidence>
<name>A0ABZ2CN77_9BACI</name>
<keyword evidence="2" id="KW-1185">Reference proteome</keyword>
<reference evidence="1 2" key="1">
    <citation type="submission" date="2023-10" db="EMBL/GenBank/DDBJ databases">
        <title>Niallia locisalis sp.nov. isolated from a salt pond sample.</title>
        <authorList>
            <person name="Li X.-J."/>
            <person name="Dong L."/>
        </authorList>
    </citation>
    <scope>NUCLEOTIDE SEQUENCE [LARGE SCALE GENOMIC DNA]</scope>
    <source>
        <strain evidence="1 2">DSM 29761</strain>
    </source>
</reference>
<evidence type="ECO:0000313" key="1">
    <source>
        <dbReference type="EMBL" id="WVX83437.1"/>
    </source>
</evidence>
<sequence length="72" mass="8895">MSNKLWKFETGYICGYTEDRDLIRRIKRYKFKNDWLIMADYFRGNRLVGVQFKIPIEQRRPAERMFQVELES</sequence>
<accession>A0ABZ2CN77</accession>
<gene>
    <name evidence="1" type="ORF">R4Z09_10810</name>
</gene>
<dbReference type="EMBL" id="CP137640">
    <property type="protein sequence ID" value="WVX83437.1"/>
    <property type="molecule type" value="Genomic_DNA"/>
</dbReference>
<dbReference type="RefSeq" id="WP_338452321.1">
    <property type="nucleotide sequence ID" value="NZ_CP137640.1"/>
</dbReference>
<proteinExistence type="predicted"/>
<protein>
    <submittedName>
        <fullName evidence="1">Uncharacterized protein</fullName>
    </submittedName>
</protein>
<organism evidence="1 2">
    <name type="scientific">Niallia oryzisoli</name>
    <dbReference type="NCBI Taxonomy" id="1737571"/>
    <lineage>
        <taxon>Bacteria</taxon>
        <taxon>Bacillati</taxon>
        <taxon>Bacillota</taxon>
        <taxon>Bacilli</taxon>
        <taxon>Bacillales</taxon>
        <taxon>Bacillaceae</taxon>
        <taxon>Niallia</taxon>
    </lineage>
</organism>